<dbReference type="SUPFAM" id="SSF51366">
    <property type="entry name" value="Ribulose-phoshate binding barrel"/>
    <property type="match status" value="1"/>
</dbReference>
<dbReference type="UniPathway" id="UPA00070">
    <property type="reaction ID" value="UER00120"/>
</dbReference>
<dbReference type="GO" id="GO:0044205">
    <property type="term" value="P:'de novo' UMP biosynthetic process"/>
    <property type="evidence" value="ECO:0007669"/>
    <property type="project" value="UniProtKB-UniPathway"/>
</dbReference>
<dbReference type="InterPro" id="IPR013785">
    <property type="entry name" value="Aldolase_TIM"/>
</dbReference>
<dbReference type="EC" id="4.1.1.23" evidence="2"/>
<evidence type="ECO:0000256" key="6">
    <source>
        <dbReference type="ARBA" id="ARBA00033428"/>
    </source>
</evidence>
<keyword evidence="4" id="KW-0456">Lyase</keyword>
<evidence type="ECO:0000313" key="7">
    <source>
        <dbReference type="EMBL" id="GAG02158.1"/>
    </source>
</evidence>
<reference evidence="7" key="1">
    <citation type="journal article" date="2014" name="Front. Microbiol.">
        <title>High frequency of phylogenetically diverse reductive dehalogenase-homologous genes in deep subseafloor sedimentary metagenomes.</title>
        <authorList>
            <person name="Kawai M."/>
            <person name="Futagami T."/>
            <person name="Toyoda A."/>
            <person name="Takaki Y."/>
            <person name="Nishi S."/>
            <person name="Hori S."/>
            <person name="Arai W."/>
            <person name="Tsubouchi T."/>
            <person name="Morono Y."/>
            <person name="Uchiyama I."/>
            <person name="Ito T."/>
            <person name="Fujiyama A."/>
            <person name="Inagaki F."/>
            <person name="Takami H."/>
        </authorList>
    </citation>
    <scope>NUCLEOTIDE SEQUENCE</scope>
    <source>
        <strain evidence="7">Expedition CK06-06</strain>
    </source>
</reference>
<evidence type="ECO:0000256" key="4">
    <source>
        <dbReference type="ARBA" id="ARBA00022793"/>
    </source>
</evidence>
<evidence type="ECO:0000256" key="2">
    <source>
        <dbReference type="ARBA" id="ARBA00012321"/>
    </source>
</evidence>
<organism evidence="7">
    <name type="scientific">marine sediment metagenome</name>
    <dbReference type="NCBI Taxonomy" id="412755"/>
    <lineage>
        <taxon>unclassified sequences</taxon>
        <taxon>metagenomes</taxon>
        <taxon>ecological metagenomes</taxon>
    </lineage>
</organism>
<dbReference type="PANTHER" id="PTHR43375">
    <property type="entry name" value="OROTIDINE 5'-PHOSPHATE DECARBOXYLASE"/>
    <property type="match status" value="1"/>
</dbReference>
<keyword evidence="5" id="KW-0665">Pyrimidine biosynthesis</keyword>
<dbReference type="Gene3D" id="3.20.20.70">
    <property type="entry name" value="Aldolase class I"/>
    <property type="match status" value="1"/>
</dbReference>
<dbReference type="GO" id="GO:0004590">
    <property type="term" value="F:orotidine-5'-phosphate decarboxylase activity"/>
    <property type="evidence" value="ECO:0007669"/>
    <property type="project" value="UniProtKB-EC"/>
</dbReference>
<dbReference type="NCBIfam" id="TIGR02127">
    <property type="entry name" value="pyrF_sub2"/>
    <property type="match status" value="1"/>
</dbReference>
<evidence type="ECO:0000256" key="1">
    <source>
        <dbReference type="ARBA" id="ARBA00004861"/>
    </source>
</evidence>
<feature type="non-terminal residue" evidence="7">
    <location>
        <position position="1"/>
    </location>
</feature>
<gene>
    <name evidence="7" type="ORF">S01H1_39952</name>
</gene>
<dbReference type="InterPro" id="IPR011060">
    <property type="entry name" value="RibuloseP-bd_barrel"/>
</dbReference>
<accession>X0UPD6</accession>
<comment type="caution">
    <text evidence="7">The sequence shown here is derived from an EMBL/GenBank/DDBJ whole genome shotgun (WGS) entry which is preliminary data.</text>
</comment>
<dbReference type="EMBL" id="BARS01025264">
    <property type="protein sequence ID" value="GAG02158.1"/>
    <property type="molecule type" value="Genomic_DNA"/>
</dbReference>
<keyword evidence="4" id="KW-0210">Decarboxylase</keyword>
<evidence type="ECO:0000256" key="5">
    <source>
        <dbReference type="ARBA" id="ARBA00022975"/>
    </source>
</evidence>
<dbReference type="InterPro" id="IPR011995">
    <property type="entry name" value="OMPdecase_type-2"/>
</dbReference>
<protein>
    <recommendedName>
        <fullName evidence="3">Orotidine 5'-phosphate decarboxylase</fullName>
        <ecNumber evidence="2">4.1.1.23</ecNumber>
    </recommendedName>
    <alternativeName>
        <fullName evidence="6">OMP decarboxylase</fullName>
    </alternativeName>
</protein>
<name>X0UPD6_9ZZZZ</name>
<evidence type="ECO:0000256" key="3">
    <source>
        <dbReference type="ARBA" id="ARBA00021923"/>
    </source>
</evidence>
<comment type="pathway">
    <text evidence="1">Pyrimidine metabolism; UMP biosynthesis via de novo pathway; UMP from orotate: step 2/2.</text>
</comment>
<sequence length="152" mass="16067">EICSEHGKGIFVLLRTSNPTAKQIQDVGSNDSPVWQRLAVLISGWGKPLIGEHGYSSVGAVVGATYPQEAVRVRELAPSTILLIPGYGAQGGRAAGISGCMDNDGRGAIITSSRGVIYAFRDPKGTEAKNWGKTIADAAEVMRDDINKSLKN</sequence>
<dbReference type="PANTHER" id="PTHR43375:SF1">
    <property type="entry name" value="OROTIDINE 5'-PHOSPHATE DECARBOXYLASE"/>
    <property type="match status" value="1"/>
</dbReference>
<dbReference type="AlphaFoldDB" id="X0UPD6"/>
<proteinExistence type="predicted"/>